<keyword evidence="3" id="KW-0808">Transferase</keyword>
<dbReference type="InterPro" id="IPR036873">
    <property type="entry name" value="Rhodanese-like_dom_sf"/>
</dbReference>
<dbReference type="EMBL" id="QAOT01000008">
    <property type="protein sequence ID" value="PTR18453.1"/>
    <property type="molecule type" value="Genomic_DNA"/>
</dbReference>
<evidence type="ECO:0000313" key="4">
    <source>
        <dbReference type="Proteomes" id="UP000244060"/>
    </source>
</evidence>
<name>A0A2T5K7P7_9RHOB</name>
<dbReference type="Proteomes" id="UP000244060">
    <property type="component" value="Unassembled WGS sequence"/>
</dbReference>
<dbReference type="InterPro" id="IPR001763">
    <property type="entry name" value="Rhodanese-like_dom"/>
</dbReference>
<feature type="signal peptide" evidence="1">
    <location>
        <begin position="1"/>
        <end position="21"/>
    </location>
</feature>
<dbReference type="RefSeq" id="WP_011909380.1">
    <property type="nucleotide sequence ID" value="NZ_CP090021.1"/>
</dbReference>
<dbReference type="GO" id="GO:0016740">
    <property type="term" value="F:transferase activity"/>
    <property type="evidence" value="ECO:0007669"/>
    <property type="project" value="UniProtKB-KW"/>
</dbReference>
<gene>
    <name evidence="3" type="ORF">C8J28_108174</name>
</gene>
<organism evidence="3 4">
    <name type="scientific">Cereibacter azotoformans</name>
    <dbReference type="NCBI Taxonomy" id="43057"/>
    <lineage>
        <taxon>Bacteria</taxon>
        <taxon>Pseudomonadati</taxon>
        <taxon>Pseudomonadota</taxon>
        <taxon>Alphaproteobacteria</taxon>
        <taxon>Rhodobacterales</taxon>
        <taxon>Paracoccaceae</taxon>
        <taxon>Cereibacter</taxon>
    </lineage>
</organism>
<evidence type="ECO:0000259" key="2">
    <source>
        <dbReference type="PROSITE" id="PS50206"/>
    </source>
</evidence>
<feature type="domain" description="Rhodanese" evidence="2">
    <location>
        <begin position="35"/>
        <end position="128"/>
    </location>
</feature>
<dbReference type="SMART" id="SM00450">
    <property type="entry name" value="RHOD"/>
    <property type="match status" value="1"/>
</dbReference>
<dbReference type="PROSITE" id="PS50206">
    <property type="entry name" value="RHODANESE_3"/>
    <property type="match status" value="1"/>
</dbReference>
<dbReference type="SUPFAM" id="SSF52821">
    <property type="entry name" value="Rhodanese/Cell cycle control phosphatase"/>
    <property type="match status" value="1"/>
</dbReference>
<dbReference type="AlphaFoldDB" id="A0A2T5K7P7"/>
<comment type="caution">
    <text evidence="3">The sequence shown here is derived from an EMBL/GenBank/DDBJ whole genome shotgun (WGS) entry which is preliminary data.</text>
</comment>
<dbReference type="Gene3D" id="3.40.250.10">
    <property type="entry name" value="Rhodanese-like domain"/>
    <property type="match status" value="1"/>
</dbReference>
<dbReference type="OrthoDB" id="9812109at2"/>
<evidence type="ECO:0000256" key="1">
    <source>
        <dbReference type="SAM" id="SignalP"/>
    </source>
</evidence>
<keyword evidence="4" id="KW-1185">Reference proteome</keyword>
<protein>
    <submittedName>
        <fullName evidence="3">Rhodanese-related sulfurtransferase</fullName>
    </submittedName>
</protein>
<proteinExistence type="predicted"/>
<accession>A0A2T5K7P7</accession>
<dbReference type="Pfam" id="PF00581">
    <property type="entry name" value="Rhodanese"/>
    <property type="match status" value="1"/>
</dbReference>
<sequence>MKRLLLALAAAVQVVAPAARAGDVVTLAPAAQDLERGEALVVDIREPSEWRETGVLPNAVLVPFRDADSFLAQVGPRLKPGQPIALICRSGRRSAAAAAAIAGRSEHPVVNVAGGMVRLMHEGYRPAPCPVC</sequence>
<reference evidence="3 4" key="1">
    <citation type="submission" date="2018-04" db="EMBL/GenBank/DDBJ databases">
        <title>Genomic Encyclopedia of Type Strains, Phase III (KMG-III): the genomes of soil and plant-associated and newly described type strains.</title>
        <authorList>
            <person name="Whitman W."/>
        </authorList>
    </citation>
    <scope>NUCLEOTIDE SEQUENCE [LARGE SCALE GENOMIC DNA]</scope>
    <source>
        <strain evidence="3 4">KA25</strain>
    </source>
</reference>
<evidence type="ECO:0000313" key="3">
    <source>
        <dbReference type="EMBL" id="PTR18453.1"/>
    </source>
</evidence>
<keyword evidence="1" id="KW-0732">Signal</keyword>
<dbReference type="CDD" id="cd00158">
    <property type="entry name" value="RHOD"/>
    <property type="match status" value="1"/>
</dbReference>
<feature type="chain" id="PRO_5015486804" evidence="1">
    <location>
        <begin position="22"/>
        <end position="132"/>
    </location>
</feature>